<keyword evidence="2" id="KW-1185">Reference proteome</keyword>
<dbReference type="Proteomes" id="UP000003107">
    <property type="component" value="Unassembled WGS sequence"/>
</dbReference>
<organism evidence="1 2">
    <name type="scientific">Campylobacter showae RM3277</name>
    <dbReference type="NCBI Taxonomy" id="553219"/>
    <lineage>
        <taxon>Bacteria</taxon>
        <taxon>Pseudomonadati</taxon>
        <taxon>Campylobacterota</taxon>
        <taxon>Epsilonproteobacteria</taxon>
        <taxon>Campylobacterales</taxon>
        <taxon>Campylobacteraceae</taxon>
        <taxon>Campylobacter</taxon>
    </lineage>
</organism>
<evidence type="ECO:0000313" key="1">
    <source>
        <dbReference type="EMBL" id="EET80420.1"/>
    </source>
</evidence>
<accession>C6RDM3</accession>
<proteinExistence type="predicted"/>
<gene>
    <name evidence="1" type="ORF">CAMSH0001_1179</name>
</gene>
<comment type="caution">
    <text evidence="1">The sequence shown here is derived from an EMBL/GenBank/DDBJ whole genome shotgun (WGS) entry which is preliminary data.</text>
</comment>
<protein>
    <submittedName>
        <fullName evidence="1">Uncharacterized protein</fullName>
    </submittedName>
</protein>
<name>C6RDM3_9BACT</name>
<sequence length="37" mass="4130">MLYAAQTSERGAELIVNEPVKLWSQPLRGARLYLASP</sequence>
<evidence type="ECO:0000313" key="2">
    <source>
        <dbReference type="Proteomes" id="UP000003107"/>
    </source>
</evidence>
<reference evidence="1 2" key="1">
    <citation type="submission" date="2009-07" db="EMBL/GenBank/DDBJ databases">
        <authorList>
            <person name="Madupu R."/>
            <person name="Sebastian Y."/>
            <person name="Durkin A.S."/>
            <person name="Torralba M."/>
            <person name="Methe B."/>
            <person name="Sutton G.G."/>
            <person name="Strausberg R.L."/>
            <person name="Nelson K.E."/>
        </authorList>
    </citation>
    <scope>NUCLEOTIDE SEQUENCE [LARGE SCALE GENOMIC DNA]</scope>
    <source>
        <strain evidence="1 2">RM3277</strain>
    </source>
</reference>
<dbReference type="AlphaFoldDB" id="C6RDM3"/>
<dbReference type="EMBL" id="ACVQ01000008">
    <property type="protein sequence ID" value="EET80420.1"/>
    <property type="molecule type" value="Genomic_DNA"/>
</dbReference>